<protein>
    <submittedName>
        <fullName evidence="2">Uncharacterized protein</fullName>
    </submittedName>
</protein>
<dbReference type="EMBL" id="CP020465">
    <property type="protein sequence ID" value="ASP49003.1"/>
    <property type="molecule type" value="Genomic_DNA"/>
</dbReference>
<feature type="transmembrane region" description="Helical" evidence="1">
    <location>
        <begin position="93"/>
        <end position="118"/>
    </location>
</feature>
<reference evidence="2 3" key="1">
    <citation type="submission" date="2017-08" db="EMBL/GenBank/DDBJ databases">
        <title>Complete genome of Colwellia sp. NB097-1, a psychrophile bacterium ioslated from Bering Sea.</title>
        <authorList>
            <person name="Chen X."/>
        </authorList>
    </citation>
    <scope>NUCLEOTIDE SEQUENCE [LARGE SCALE GENOMIC DNA]</scope>
    <source>
        <strain evidence="2 3">NB097-1</strain>
    </source>
</reference>
<keyword evidence="1" id="KW-1133">Transmembrane helix</keyword>
<evidence type="ECO:0000313" key="2">
    <source>
        <dbReference type="EMBL" id="ASP49003.1"/>
    </source>
</evidence>
<evidence type="ECO:0000256" key="1">
    <source>
        <dbReference type="SAM" id="Phobius"/>
    </source>
</evidence>
<proteinExistence type="predicted"/>
<name>A0A222GBH3_9GAMM</name>
<dbReference type="AlphaFoldDB" id="A0A222GBH3"/>
<dbReference type="Proteomes" id="UP000202259">
    <property type="component" value="Chromosome"/>
</dbReference>
<keyword evidence="1" id="KW-0812">Transmembrane</keyword>
<accession>A0A222GBH3</accession>
<gene>
    <name evidence="2" type="ORF">B5D82_15230</name>
</gene>
<keyword evidence="1" id="KW-0472">Membrane</keyword>
<evidence type="ECO:0000313" key="3">
    <source>
        <dbReference type="Proteomes" id="UP000202259"/>
    </source>
</evidence>
<dbReference type="OrthoDB" id="6227254at2"/>
<keyword evidence="3" id="KW-1185">Reference proteome</keyword>
<sequence>MLSSISPELFNYIAITFARFKWQLLAWSIFFFVLFIGLQSQIQLKTPSVLVWLAILILFVAIESLVVAAFMFFFQVLPSTREENLAWFKFYRTIEWCETILFTILLPLPIVLFIYAFVRLAI</sequence>
<dbReference type="RefSeq" id="WP_081152717.1">
    <property type="nucleotide sequence ID" value="NZ_CP020465.1"/>
</dbReference>
<organism evidence="2 3">
    <name type="scientific">Cognaticolwellia beringensis</name>
    <dbReference type="NCBI Taxonomy" id="1967665"/>
    <lineage>
        <taxon>Bacteria</taxon>
        <taxon>Pseudomonadati</taxon>
        <taxon>Pseudomonadota</taxon>
        <taxon>Gammaproteobacteria</taxon>
        <taxon>Alteromonadales</taxon>
        <taxon>Colwelliaceae</taxon>
        <taxon>Cognaticolwellia</taxon>
    </lineage>
</organism>
<feature type="transmembrane region" description="Helical" evidence="1">
    <location>
        <begin position="20"/>
        <end position="38"/>
    </location>
</feature>
<dbReference type="KEGG" id="cber:B5D82_15230"/>
<feature type="transmembrane region" description="Helical" evidence="1">
    <location>
        <begin position="50"/>
        <end position="73"/>
    </location>
</feature>